<organism evidence="1 2">
    <name type="scientific">Pseudomonas petrae</name>
    <dbReference type="NCBI Taxonomy" id="2912190"/>
    <lineage>
        <taxon>Bacteria</taxon>
        <taxon>Pseudomonadati</taxon>
        <taxon>Pseudomonadota</taxon>
        <taxon>Gammaproteobacteria</taxon>
        <taxon>Pseudomonadales</taxon>
        <taxon>Pseudomonadaceae</taxon>
        <taxon>Pseudomonas</taxon>
    </lineage>
</organism>
<dbReference type="RefSeq" id="WP_237252692.1">
    <property type="nucleotide sequence ID" value="NZ_JAKJXH010000012.1"/>
</dbReference>
<reference evidence="1" key="1">
    <citation type="submission" date="2022-01" db="EMBL/GenBank/DDBJ databases">
        <title>Pseudomonas sp. nov. isolated from Antarctic regolith.</title>
        <authorList>
            <person name="Novakova D."/>
            <person name="Sedlar K."/>
        </authorList>
    </citation>
    <scope>NUCLEOTIDE SEQUENCE</scope>
    <source>
        <strain evidence="1">P2647</strain>
    </source>
</reference>
<gene>
    <name evidence="1" type="ORF">L4G47_13575</name>
</gene>
<proteinExistence type="predicted"/>
<keyword evidence="2" id="KW-1185">Reference proteome</keyword>
<evidence type="ECO:0000313" key="2">
    <source>
        <dbReference type="Proteomes" id="UP001162905"/>
    </source>
</evidence>
<dbReference type="EMBL" id="JAKJXH010000012">
    <property type="protein sequence ID" value="MCF7543250.1"/>
    <property type="molecule type" value="Genomic_DNA"/>
</dbReference>
<protein>
    <submittedName>
        <fullName evidence="1">DUF4303 domain-containing protein</fullName>
    </submittedName>
</protein>
<name>A0ABS9I6Q0_9PSED</name>
<comment type="caution">
    <text evidence="1">The sequence shown here is derived from an EMBL/GenBank/DDBJ whole genome shotgun (WGS) entry which is preliminary data.</text>
</comment>
<dbReference type="Proteomes" id="UP001162905">
    <property type="component" value="Unassembled WGS sequence"/>
</dbReference>
<accession>A0ABS9I6Q0</accession>
<sequence>MSDIEILSLSPDGRYQVQAIPWEAGNTHWLLPPQIIDTQNGSVVFGFEDRLWSADRSTWLSPTRVELKLRKYPGHRGRLGLTVIIECARRTAEYGDGTHIELTLLESTLEGMLDLLGRTHLSSRTQTMNQKALEQALFDAARHTLQKRLDEGVSPLYAAAFHASYREEEAVLSLPGFAANSLQALSEDYPDEDDESFSSVKWNPADWRWDGRLTFIASAASSA</sequence>
<evidence type="ECO:0000313" key="1">
    <source>
        <dbReference type="EMBL" id="MCF7543250.1"/>
    </source>
</evidence>